<evidence type="ECO:0000256" key="2">
    <source>
        <dbReference type="ARBA" id="ARBA00022679"/>
    </source>
</evidence>
<dbReference type="EC" id="2.7.1.39" evidence="8 9"/>
<evidence type="ECO:0000313" key="12">
    <source>
        <dbReference type="Proteomes" id="UP000277179"/>
    </source>
</evidence>
<dbReference type="NCBIfam" id="NF003558">
    <property type="entry name" value="PRK05231.1"/>
    <property type="match status" value="1"/>
</dbReference>
<evidence type="ECO:0000256" key="8">
    <source>
        <dbReference type="HAMAP-Rule" id="MF_00301"/>
    </source>
</evidence>
<dbReference type="CDD" id="cd05153">
    <property type="entry name" value="HomoserineK_II"/>
    <property type="match status" value="1"/>
</dbReference>
<evidence type="ECO:0000313" key="11">
    <source>
        <dbReference type="EMBL" id="RMQ82400.1"/>
    </source>
</evidence>
<comment type="catalytic activity">
    <reaction evidence="8">
        <text>L-homoserine + ATP = O-phospho-L-homoserine + ADP + H(+)</text>
        <dbReference type="Rhea" id="RHEA:13985"/>
        <dbReference type="ChEBI" id="CHEBI:15378"/>
        <dbReference type="ChEBI" id="CHEBI:30616"/>
        <dbReference type="ChEBI" id="CHEBI:57476"/>
        <dbReference type="ChEBI" id="CHEBI:57590"/>
        <dbReference type="ChEBI" id="CHEBI:456216"/>
        <dbReference type="EC" id="2.7.1.39"/>
    </reaction>
</comment>
<dbReference type="Pfam" id="PF01636">
    <property type="entry name" value="APH"/>
    <property type="match status" value="1"/>
</dbReference>
<comment type="caution">
    <text evidence="11">The sequence shown here is derived from an EMBL/GenBank/DDBJ whole genome shotgun (WGS) entry which is preliminary data.</text>
</comment>
<keyword evidence="3 8" id="KW-0791">Threonine biosynthesis</keyword>
<dbReference type="GO" id="GO:0005524">
    <property type="term" value="F:ATP binding"/>
    <property type="evidence" value="ECO:0007669"/>
    <property type="project" value="UniProtKB-KW"/>
</dbReference>
<comment type="similarity">
    <text evidence="7 8">Belongs to the pseudomonas-type ThrB family.</text>
</comment>
<keyword evidence="2 8" id="KW-0808">Transferase</keyword>
<dbReference type="SUPFAM" id="SSF56112">
    <property type="entry name" value="Protein kinase-like (PK-like)"/>
    <property type="match status" value="1"/>
</dbReference>
<dbReference type="PANTHER" id="PTHR21064:SF6">
    <property type="entry name" value="AMINOGLYCOSIDE PHOSPHOTRANSFERASE DOMAIN-CONTAINING PROTEIN"/>
    <property type="match status" value="1"/>
</dbReference>
<evidence type="ECO:0000256" key="3">
    <source>
        <dbReference type="ARBA" id="ARBA00022697"/>
    </source>
</evidence>
<sequence>MLTGAAHRGARTGSLNMSVFTPLARPELETFLAPYGLGRLLDFQGIAAGSENTNFFISLEQGEFVLTLVERGPVAEMPFFIELLDVLHDADLPVPYALRTTDGVALRELKGKPALLQPRLAGKHIKDANAQHCAQVGDLLGHLHLATQGDKVLERKTDRGLEWMLTEGAQLISHLNDAQQRLLQAALSEIEAHKADILALPRANVHADLFRDNAMFEGTHLTGLIDFYNACSGPMLYDVAIALNDWCSDADGVIDGQRARALLGAYAGLRPFTAKEAELWPTLLRVACVRFWLSRLIAAESFAGQDVLIHDPAEFEHRLAQRQQVTVHLPFAL</sequence>
<dbReference type="Gene3D" id="3.30.200.20">
    <property type="entry name" value="Phosphorylase Kinase, domain 1"/>
    <property type="match status" value="1"/>
</dbReference>
<keyword evidence="5 8" id="KW-0418">Kinase</keyword>
<dbReference type="NCBIfam" id="TIGR00938">
    <property type="entry name" value="thrB_alt"/>
    <property type="match status" value="1"/>
</dbReference>
<dbReference type="EMBL" id="RBRL01000432">
    <property type="protein sequence ID" value="RMQ82400.1"/>
    <property type="molecule type" value="Genomic_DNA"/>
</dbReference>
<proteinExistence type="inferred from homology"/>
<evidence type="ECO:0000256" key="9">
    <source>
        <dbReference type="NCBIfam" id="TIGR00938"/>
    </source>
</evidence>
<dbReference type="PANTHER" id="PTHR21064">
    <property type="entry name" value="AMINOGLYCOSIDE PHOSPHOTRANSFERASE DOMAIN-CONTAINING PROTEIN-RELATED"/>
    <property type="match status" value="1"/>
</dbReference>
<keyword evidence="4 8" id="KW-0547">Nucleotide-binding</keyword>
<evidence type="ECO:0000256" key="7">
    <source>
        <dbReference type="ARBA" id="ARBA00038240"/>
    </source>
</evidence>
<feature type="domain" description="Aminoglycoside phosphotransferase" evidence="10">
    <location>
        <begin position="43"/>
        <end position="272"/>
    </location>
</feature>
<dbReference type="GO" id="GO:0004413">
    <property type="term" value="F:homoserine kinase activity"/>
    <property type="evidence" value="ECO:0007669"/>
    <property type="project" value="UniProtKB-UniRule"/>
</dbReference>
<evidence type="ECO:0000256" key="5">
    <source>
        <dbReference type="ARBA" id="ARBA00022777"/>
    </source>
</evidence>
<evidence type="ECO:0000256" key="4">
    <source>
        <dbReference type="ARBA" id="ARBA00022741"/>
    </source>
</evidence>
<gene>
    <name evidence="8" type="primary">thrB</name>
    <name evidence="11" type="ORF">ALP97_100860</name>
</gene>
<protein>
    <recommendedName>
        <fullName evidence="8 9">Homoserine kinase</fullName>
        <shortName evidence="8">HK</shortName>
        <shortName evidence="8">HSK</shortName>
        <ecNumber evidence="8 9">2.7.1.39</ecNumber>
    </recommendedName>
</protein>
<name>A0A3M4PW93_9PSED</name>
<dbReference type="InterPro" id="IPR005280">
    <property type="entry name" value="Homoserine_kinase_II"/>
</dbReference>
<organism evidence="11 12">
    <name type="scientific">Pseudomonas salomonii</name>
    <dbReference type="NCBI Taxonomy" id="191391"/>
    <lineage>
        <taxon>Bacteria</taxon>
        <taxon>Pseudomonadati</taxon>
        <taxon>Pseudomonadota</taxon>
        <taxon>Gammaproteobacteria</taxon>
        <taxon>Pseudomonadales</taxon>
        <taxon>Pseudomonadaceae</taxon>
        <taxon>Pseudomonas</taxon>
    </lineage>
</organism>
<accession>A0A3M4PW93</accession>
<evidence type="ECO:0000256" key="6">
    <source>
        <dbReference type="ARBA" id="ARBA00022840"/>
    </source>
</evidence>
<keyword evidence="6 8" id="KW-0067">ATP-binding</keyword>
<dbReference type="Proteomes" id="UP000277179">
    <property type="component" value="Unassembled WGS sequence"/>
</dbReference>
<reference evidence="11 12" key="1">
    <citation type="submission" date="2018-08" db="EMBL/GenBank/DDBJ databases">
        <title>Recombination of ecologically and evolutionarily significant loci maintains genetic cohesion in the Pseudomonas syringae species complex.</title>
        <authorList>
            <person name="Dillon M."/>
            <person name="Thakur S."/>
            <person name="Almeida R.N.D."/>
            <person name="Weir B.S."/>
            <person name="Guttman D.S."/>
        </authorList>
    </citation>
    <scope>NUCLEOTIDE SEQUENCE [LARGE SCALE GENOMIC DNA]</scope>
    <source>
        <strain evidence="11 12">ICMP 11288</strain>
    </source>
</reference>
<dbReference type="HAMAP" id="MF_00301">
    <property type="entry name" value="Homoser_kinase_2"/>
    <property type="match status" value="1"/>
</dbReference>
<dbReference type="Gene3D" id="3.90.1200.10">
    <property type="match status" value="1"/>
</dbReference>
<dbReference type="UniPathway" id="UPA00050">
    <property type="reaction ID" value="UER00064"/>
</dbReference>
<dbReference type="InterPro" id="IPR011009">
    <property type="entry name" value="Kinase-like_dom_sf"/>
</dbReference>
<dbReference type="InterPro" id="IPR002575">
    <property type="entry name" value="Aminoglycoside_PTrfase"/>
</dbReference>
<comment type="pathway">
    <text evidence="8">Amino-acid biosynthesis; L-threonine biosynthesis; L-threonine from L-aspartate: step 4/5.</text>
</comment>
<dbReference type="GO" id="GO:0009088">
    <property type="term" value="P:threonine biosynthetic process"/>
    <property type="evidence" value="ECO:0007669"/>
    <property type="project" value="UniProtKB-UniRule"/>
</dbReference>
<dbReference type="AlphaFoldDB" id="A0A3M4PW93"/>
<keyword evidence="1 8" id="KW-0028">Amino-acid biosynthesis</keyword>
<evidence type="ECO:0000259" key="10">
    <source>
        <dbReference type="Pfam" id="PF01636"/>
    </source>
</evidence>
<dbReference type="InterPro" id="IPR050249">
    <property type="entry name" value="Pseudomonas-type_ThrB"/>
</dbReference>
<evidence type="ECO:0000256" key="1">
    <source>
        <dbReference type="ARBA" id="ARBA00022605"/>
    </source>
</evidence>